<evidence type="ECO:0000256" key="5">
    <source>
        <dbReference type="ARBA" id="ARBA00023244"/>
    </source>
</evidence>
<evidence type="ECO:0000256" key="6">
    <source>
        <dbReference type="ARBA" id="ARBA00037589"/>
    </source>
</evidence>
<comment type="similarity">
    <text evidence="2 9">Belongs to the uroporphyrinogen-III synthase family.</text>
</comment>
<dbReference type="FunFam" id="3.40.50.10090:FF:000001">
    <property type="entry name" value="Bifunctional uroporphyrinogen-III C-methyltransferase/uroporphyrinogen-III synthase"/>
    <property type="match status" value="1"/>
</dbReference>
<dbReference type="InterPro" id="IPR036108">
    <property type="entry name" value="4pyrrol_syn_uPrphyn_synt_sf"/>
</dbReference>
<comment type="caution">
    <text evidence="11">The sequence shown here is derived from an EMBL/GenBank/DDBJ whole genome shotgun (WGS) entry which is preliminary data.</text>
</comment>
<dbReference type="SUPFAM" id="SSF69618">
    <property type="entry name" value="HemD-like"/>
    <property type="match status" value="1"/>
</dbReference>
<dbReference type="InterPro" id="IPR003754">
    <property type="entry name" value="4pyrrol_synth_uPrphyn_synth"/>
</dbReference>
<evidence type="ECO:0000256" key="8">
    <source>
        <dbReference type="ARBA" id="ARBA00048617"/>
    </source>
</evidence>
<feature type="domain" description="Tetrapyrrole biosynthesis uroporphyrinogen III synthase" evidence="10">
    <location>
        <begin position="24"/>
        <end position="250"/>
    </location>
</feature>
<dbReference type="EC" id="4.2.1.75" evidence="3 9"/>
<dbReference type="Gene3D" id="3.40.50.10090">
    <property type="match status" value="2"/>
</dbReference>
<evidence type="ECO:0000256" key="9">
    <source>
        <dbReference type="RuleBase" id="RU366031"/>
    </source>
</evidence>
<reference evidence="11" key="1">
    <citation type="submission" date="2023-10" db="EMBL/GenBank/DDBJ databases">
        <title>Screening of Alkalihalophilus pseudofirmusBZ-TG-HK211 and Its Alleviation of Salt Stress on Rapeseed Growth.</title>
        <authorList>
            <person name="Zhao B."/>
            <person name="Guo T."/>
        </authorList>
    </citation>
    <scope>NUCLEOTIDE SEQUENCE</scope>
    <source>
        <strain evidence="11">BZ-TG-HK211</strain>
    </source>
</reference>
<gene>
    <name evidence="11" type="ORF">RYX45_11590</name>
</gene>
<sequence>MTTNALSGKHVLVTRAKDQAEPFINKIEEAGGISHIIPLLLFQPVKSDQLEKAITYINEFDWLVFTSANGVRFFLEEFKKRHLPSSLKARIAVVGEKTEAVLDEYGLKADLLPDRYVAEDLAETLTTHITAGEKILMPRGNLGRTLLPKELEKAGIEVSDLTIYETVCPPEAKDQFRAFIKSGQAIDVITFTSSSAVRHFAQVLLELRIEEPFKDAKIACIGPIAEKTATEYHLNVDITASTYTIEGLIEAIITYYKEAKKV</sequence>
<comment type="catalytic activity">
    <reaction evidence="8 9">
        <text>hydroxymethylbilane = uroporphyrinogen III + H2O</text>
        <dbReference type="Rhea" id="RHEA:18965"/>
        <dbReference type="ChEBI" id="CHEBI:15377"/>
        <dbReference type="ChEBI" id="CHEBI:57308"/>
        <dbReference type="ChEBI" id="CHEBI:57845"/>
        <dbReference type="EC" id="4.2.1.75"/>
    </reaction>
</comment>
<comment type="function">
    <text evidence="6 9">Catalyzes cyclization of the linear tetrapyrrole, hydroxymethylbilane, to the macrocyclic uroporphyrinogen III.</text>
</comment>
<dbReference type="AlphaFoldDB" id="A0AAJ2U0E9"/>
<accession>A0AAJ2U0E9</accession>
<dbReference type="InterPro" id="IPR039793">
    <property type="entry name" value="UROS/Hem4"/>
</dbReference>
<evidence type="ECO:0000313" key="12">
    <source>
        <dbReference type="Proteomes" id="UP001285636"/>
    </source>
</evidence>
<comment type="pathway">
    <text evidence="1 9">Porphyrin-containing compound metabolism; protoporphyrin-IX biosynthesis; coproporphyrinogen-III from 5-aminolevulinate: step 3/4.</text>
</comment>
<dbReference type="PANTHER" id="PTHR38042:SF1">
    <property type="entry name" value="UROPORPHYRINOGEN-III SYNTHASE, CHLOROPLASTIC"/>
    <property type="match status" value="1"/>
</dbReference>
<evidence type="ECO:0000256" key="4">
    <source>
        <dbReference type="ARBA" id="ARBA00023239"/>
    </source>
</evidence>
<protein>
    <recommendedName>
        <fullName evidence="7 9">Uroporphyrinogen-III synthase</fullName>
        <ecNumber evidence="3 9">4.2.1.75</ecNumber>
    </recommendedName>
</protein>
<evidence type="ECO:0000313" key="11">
    <source>
        <dbReference type="EMBL" id="MDV2885824.1"/>
    </source>
</evidence>
<dbReference type="Proteomes" id="UP001285636">
    <property type="component" value="Unassembled WGS sequence"/>
</dbReference>
<dbReference type="GO" id="GO:0006780">
    <property type="term" value="P:uroporphyrinogen III biosynthetic process"/>
    <property type="evidence" value="ECO:0007669"/>
    <property type="project" value="UniProtKB-UniRule"/>
</dbReference>
<organism evidence="11 12">
    <name type="scientific">Alkalihalophilus pseudofirmus</name>
    <name type="common">Bacillus pseudofirmus</name>
    <dbReference type="NCBI Taxonomy" id="79885"/>
    <lineage>
        <taxon>Bacteria</taxon>
        <taxon>Bacillati</taxon>
        <taxon>Bacillota</taxon>
        <taxon>Bacilli</taxon>
        <taxon>Bacillales</taxon>
        <taxon>Bacillaceae</taxon>
        <taxon>Alkalihalophilus</taxon>
    </lineage>
</organism>
<keyword evidence="4 9" id="KW-0456">Lyase</keyword>
<dbReference type="CDD" id="cd06578">
    <property type="entry name" value="HemD"/>
    <property type="match status" value="1"/>
</dbReference>
<evidence type="ECO:0000256" key="1">
    <source>
        <dbReference type="ARBA" id="ARBA00004772"/>
    </source>
</evidence>
<evidence type="ECO:0000259" key="10">
    <source>
        <dbReference type="Pfam" id="PF02602"/>
    </source>
</evidence>
<dbReference type="Pfam" id="PF02602">
    <property type="entry name" value="HEM4"/>
    <property type="match status" value="1"/>
</dbReference>
<dbReference type="GO" id="GO:0004852">
    <property type="term" value="F:uroporphyrinogen-III synthase activity"/>
    <property type="evidence" value="ECO:0007669"/>
    <property type="project" value="UniProtKB-UniRule"/>
</dbReference>
<dbReference type="GO" id="GO:0006782">
    <property type="term" value="P:protoporphyrinogen IX biosynthetic process"/>
    <property type="evidence" value="ECO:0007669"/>
    <property type="project" value="UniProtKB-UniRule"/>
</dbReference>
<dbReference type="EMBL" id="JAWJAY010000002">
    <property type="protein sequence ID" value="MDV2885824.1"/>
    <property type="molecule type" value="Genomic_DNA"/>
</dbReference>
<evidence type="ECO:0000256" key="3">
    <source>
        <dbReference type="ARBA" id="ARBA00013109"/>
    </source>
</evidence>
<dbReference type="PANTHER" id="PTHR38042">
    <property type="entry name" value="UROPORPHYRINOGEN-III SYNTHASE, CHLOROPLASTIC"/>
    <property type="match status" value="1"/>
</dbReference>
<dbReference type="RefSeq" id="WP_323466839.1">
    <property type="nucleotide sequence ID" value="NZ_CP144224.1"/>
</dbReference>
<evidence type="ECO:0000256" key="2">
    <source>
        <dbReference type="ARBA" id="ARBA00008133"/>
    </source>
</evidence>
<evidence type="ECO:0000256" key="7">
    <source>
        <dbReference type="ARBA" id="ARBA00040167"/>
    </source>
</evidence>
<name>A0AAJ2U0E9_ALKPS</name>
<keyword evidence="5 9" id="KW-0627">Porphyrin biosynthesis</keyword>
<proteinExistence type="inferred from homology"/>